<organism evidence="4 5">
    <name type="scientific">Acromyrmex heyeri</name>
    <dbReference type="NCBI Taxonomy" id="230685"/>
    <lineage>
        <taxon>Eukaryota</taxon>
        <taxon>Metazoa</taxon>
        <taxon>Ecdysozoa</taxon>
        <taxon>Arthropoda</taxon>
        <taxon>Hexapoda</taxon>
        <taxon>Insecta</taxon>
        <taxon>Pterygota</taxon>
        <taxon>Neoptera</taxon>
        <taxon>Endopterygota</taxon>
        <taxon>Hymenoptera</taxon>
        <taxon>Apocrita</taxon>
        <taxon>Aculeata</taxon>
        <taxon>Formicoidea</taxon>
        <taxon>Formicidae</taxon>
        <taxon>Myrmicinae</taxon>
        <taxon>Acromyrmex</taxon>
    </lineage>
</organism>
<feature type="non-terminal residue" evidence="4">
    <location>
        <position position="498"/>
    </location>
</feature>
<proteinExistence type="inferred from homology"/>
<dbReference type="OrthoDB" id="5947176at2759"/>
<comment type="caution">
    <text evidence="4">The sequence shown here is derived from an EMBL/GenBank/DDBJ whole genome shotgun (WGS) entry which is preliminary data.</text>
</comment>
<gene>
    <name evidence="4" type="primary">Oaf</name>
    <name evidence="4" type="ORF">G6Z77_0014219</name>
</gene>
<dbReference type="InterPro" id="IPR053894">
    <property type="entry name" value="OAF_N"/>
</dbReference>
<dbReference type="AlphaFoldDB" id="A0A836GHC9"/>
<dbReference type="PANTHER" id="PTHR13423">
    <property type="entry name" value="OUT AT FIRST"/>
    <property type="match status" value="1"/>
</dbReference>
<dbReference type="EMBL" id="JAANIB010001622">
    <property type="protein sequence ID" value="KAG5343378.1"/>
    <property type="molecule type" value="Genomic_DNA"/>
</dbReference>
<dbReference type="PANTHER" id="PTHR13423:SF2">
    <property type="entry name" value="OUT AT FIRST PROTEIN HOMOLOG"/>
    <property type="match status" value="1"/>
</dbReference>
<feature type="domain" description="Out at first protein BRICHOS-like" evidence="2">
    <location>
        <begin position="238"/>
        <end position="386"/>
    </location>
</feature>
<evidence type="ECO:0000313" key="4">
    <source>
        <dbReference type="EMBL" id="KAG5343378.1"/>
    </source>
</evidence>
<dbReference type="InterPro" id="IPR026315">
    <property type="entry name" value="Oaf"/>
</dbReference>
<sequence>MENTYNRLPELYRSNIESYDARVQVIFYWYHIIVDIFSEEAECKVQDAPSANYSGKEIELNLIYGRKLCSPILGYNCQLPDLPTNCISPTILDTSLLHIPIYTHLKIYDLKPVCLPEPPSILSLQFLEGTILSKSSREISLTARLSEEDGTCHPCLMYDKQQGWSDTWITFEWESEHELAWVFLHHGRPYSPFSSISSMTLERGERAAVINNATMRRLNEFLAICVVLQCFYGVCTTHLLINVKNQGGDILLETISSNVTEDLITLEFQRSDGTLVTQLIDFKNEVQVIKALVLGEEERGQNQYQVMCFVNHFYKVDFISSDAMSKLRQKNPGTVRVAEEDRGHVNYTMDLFLDVSQSKEISKHVTILCAEAAGSTYTRNDDIKQWIQRPGKYLKNKCSSEELLMAAVYNFTNVPQSGMNDTRSLLVSKCADTSNLWAPCTCSLELCIGWYPCGLKFCKGKSDGKKVASTYRCGIKTCKKCFIFSYYSKMKQNCLWDE</sequence>
<name>A0A836GHC9_9HYME</name>
<evidence type="ECO:0000259" key="2">
    <source>
        <dbReference type="Pfam" id="PF14941"/>
    </source>
</evidence>
<dbReference type="InterPro" id="IPR053897">
    <property type="entry name" value="Oaf_C"/>
</dbReference>
<keyword evidence="5" id="KW-1185">Reference proteome</keyword>
<protein>
    <submittedName>
        <fullName evidence="4">OAF protein</fullName>
    </submittedName>
</protein>
<comment type="similarity">
    <text evidence="1">Belongs to the OAF family.</text>
</comment>
<dbReference type="Proteomes" id="UP000670152">
    <property type="component" value="Unassembled WGS sequence"/>
</dbReference>
<reference evidence="4 5" key="1">
    <citation type="submission" date="2020-02" db="EMBL/GenBank/DDBJ databases">
        <title>Relaxed selection underlies rapid genomic changes in the transitions from sociality to social parasitism in ants.</title>
        <authorList>
            <person name="Bi X."/>
        </authorList>
    </citation>
    <scope>NUCLEOTIDE SEQUENCE [LARGE SCALE GENOMIC DNA]</scope>
    <source>
        <strain evidence="4">BGI-DK2014b</strain>
        <tissue evidence="4">Whole body</tissue>
    </source>
</reference>
<feature type="domain" description="Out at first C-terminal" evidence="3">
    <location>
        <begin position="429"/>
        <end position="498"/>
    </location>
</feature>
<feature type="non-terminal residue" evidence="4">
    <location>
        <position position="1"/>
    </location>
</feature>
<evidence type="ECO:0000313" key="5">
    <source>
        <dbReference type="Proteomes" id="UP000670152"/>
    </source>
</evidence>
<accession>A0A836GHC9</accession>
<evidence type="ECO:0000259" key="3">
    <source>
        <dbReference type="Pfam" id="PF22873"/>
    </source>
</evidence>
<dbReference type="Pfam" id="PF14941">
    <property type="entry name" value="OAF_N"/>
    <property type="match status" value="1"/>
</dbReference>
<evidence type="ECO:0000256" key="1">
    <source>
        <dbReference type="ARBA" id="ARBA00005786"/>
    </source>
</evidence>
<dbReference type="Pfam" id="PF22873">
    <property type="entry name" value="OAF_C"/>
    <property type="match status" value="1"/>
</dbReference>